<dbReference type="Gene3D" id="3.40.50.300">
    <property type="entry name" value="P-loop containing nucleotide triphosphate hydrolases"/>
    <property type="match status" value="1"/>
</dbReference>
<dbReference type="PANTHER" id="PTHR43158:SF2">
    <property type="entry name" value="SKFA PEPTIDE EXPORT ATP-BINDING PROTEIN SKFE"/>
    <property type="match status" value="1"/>
</dbReference>
<sequence>MFEDLDLHLAPGTIYGLLGKNGAGKSSLLNIIQGLLFPDSGQVNVLSFQPKDREPAFLQDCFMISESMFLPNLTVWDFAKTYAPFYPNFDWEQYGQLVAEFDLDADARLNRISLGQKKKALLAFGLATNARVLLLDEPTNGLDIPSKKLFRSTLARHIREDRIFILSTHQVRDLQSLIDTLIVLEDGRIIFQENLVDIMERLHFGISYREPEDPGVLYYERVPGGYYTIRRAGFEDSLEADVEILFNAIINAPQSFRELFNTQLYVR</sequence>
<dbReference type="InterPro" id="IPR003439">
    <property type="entry name" value="ABC_transporter-like_ATP-bd"/>
</dbReference>
<dbReference type="Pfam" id="PF00005">
    <property type="entry name" value="ABC_tran"/>
    <property type="match status" value="1"/>
</dbReference>
<dbReference type="GO" id="GO:0016887">
    <property type="term" value="F:ATP hydrolysis activity"/>
    <property type="evidence" value="ECO:0007669"/>
    <property type="project" value="InterPro"/>
</dbReference>
<name>A0A2D0NEA8_FLAN2</name>
<evidence type="ECO:0000256" key="2">
    <source>
        <dbReference type="ARBA" id="ARBA00022840"/>
    </source>
</evidence>
<protein>
    <submittedName>
        <fullName evidence="4">ABC transporter ATP-binding protein</fullName>
    </submittedName>
</protein>
<reference evidence="4 5" key="1">
    <citation type="submission" date="2017-10" db="EMBL/GenBank/DDBJ databases">
        <title>The draft genome sequence of Lewinella nigricans NBRC 102662.</title>
        <authorList>
            <person name="Wang K."/>
        </authorList>
    </citation>
    <scope>NUCLEOTIDE SEQUENCE [LARGE SCALE GENOMIC DNA]</scope>
    <source>
        <strain evidence="4 5">NBRC 102662</strain>
    </source>
</reference>
<evidence type="ECO:0000259" key="3">
    <source>
        <dbReference type="PROSITE" id="PS50893"/>
    </source>
</evidence>
<dbReference type="Proteomes" id="UP000223913">
    <property type="component" value="Unassembled WGS sequence"/>
</dbReference>
<dbReference type="AlphaFoldDB" id="A0A2D0NEA8"/>
<organism evidence="4 5">
    <name type="scientific">Flavilitoribacter nigricans (strain ATCC 23147 / DSM 23189 / NBRC 102662 / NCIMB 1420 / SS-2)</name>
    <name type="common">Lewinella nigricans</name>
    <dbReference type="NCBI Taxonomy" id="1122177"/>
    <lineage>
        <taxon>Bacteria</taxon>
        <taxon>Pseudomonadati</taxon>
        <taxon>Bacteroidota</taxon>
        <taxon>Saprospiria</taxon>
        <taxon>Saprospirales</taxon>
        <taxon>Lewinellaceae</taxon>
        <taxon>Flavilitoribacter</taxon>
    </lineage>
</organism>
<dbReference type="SUPFAM" id="SSF52540">
    <property type="entry name" value="P-loop containing nucleoside triphosphate hydrolases"/>
    <property type="match status" value="1"/>
</dbReference>
<dbReference type="PANTHER" id="PTHR43158">
    <property type="entry name" value="SKFA PEPTIDE EXPORT ATP-BINDING PROTEIN SKFE"/>
    <property type="match status" value="1"/>
</dbReference>
<comment type="caution">
    <text evidence="4">The sequence shown here is derived from an EMBL/GenBank/DDBJ whole genome shotgun (WGS) entry which is preliminary data.</text>
</comment>
<dbReference type="SMART" id="SM00382">
    <property type="entry name" value="AAA"/>
    <property type="match status" value="1"/>
</dbReference>
<dbReference type="CDD" id="cd03230">
    <property type="entry name" value="ABC_DR_subfamily_A"/>
    <property type="match status" value="1"/>
</dbReference>
<keyword evidence="5" id="KW-1185">Reference proteome</keyword>
<keyword evidence="2 4" id="KW-0067">ATP-binding</keyword>
<dbReference type="GO" id="GO:0005524">
    <property type="term" value="F:ATP binding"/>
    <property type="evidence" value="ECO:0007669"/>
    <property type="project" value="UniProtKB-KW"/>
</dbReference>
<dbReference type="InterPro" id="IPR027417">
    <property type="entry name" value="P-loop_NTPase"/>
</dbReference>
<dbReference type="EMBL" id="PDUD01000017">
    <property type="protein sequence ID" value="PHN06841.1"/>
    <property type="molecule type" value="Genomic_DNA"/>
</dbReference>
<evidence type="ECO:0000313" key="5">
    <source>
        <dbReference type="Proteomes" id="UP000223913"/>
    </source>
</evidence>
<evidence type="ECO:0000256" key="1">
    <source>
        <dbReference type="ARBA" id="ARBA00022741"/>
    </source>
</evidence>
<dbReference type="InterPro" id="IPR003593">
    <property type="entry name" value="AAA+_ATPase"/>
</dbReference>
<evidence type="ECO:0000313" key="4">
    <source>
        <dbReference type="EMBL" id="PHN06841.1"/>
    </source>
</evidence>
<dbReference type="OrthoDB" id="9808363at2"/>
<gene>
    <name evidence="4" type="ORF">CRP01_09385</name>
</gene>
<proteinExistence type="predicted"/>
<feature type="domain" description="ABC transporter" evidence="3">
    <location>
        <begin position="1"/>
        <end position="211"/>
    </location>
</feature>
<dbReference type="PROSITE" id="PS50893">
    <property type="entry name" value="ABC_TRANSPORTER_2"/>
    <property type="match status" value="1"/>
</dbReference>
<keyword evidence="1" id="KW-0547">Nucleotide-binding</keyword>
<accession>A0A2D0NEA8</accession>